<keyword evidence="2" id="KW-1133">Transmembrane helix</keyword>
<protein>
    <submittedName>
        <fullName evidence="3">Uncharacterized protein</fullName>
    </submittedName>
</protein>
<keyword evidence="2" id="KW-0812">Transmembrane</keyword>
<dbReference type="STRING" id="1121298.SAMN05444401_0726"/>
<dbReference type="EMBL" id="FQZO01000001">
    <property type="protein sequence ID" value="SHI46792.1"/>
    <property type="molecule type" value="Genomic_DNA"/>
</dbReference>
<keyword evidence="2" id="KW-0472">Membrane</keyword>
<dbReference type="AlphaFoldDB" id="A0A1M6BDI0"/>
<gene>
    <name evidence="3" type="ORF">SAMN05444401_0726</name>
</gene>
<accession>A0A1M6BDI0</accession>
<sequence length="187" mass="20135">MGVCEIRKKRFLLLTLILTLSFVFAGFTLDNFALAGKGINTTAAWAAPRGSTRSKASSGGFKSGSFKSSTPSKPSTSSSSKSSSKSSSGGFKSGSFSTTPKTSTDTKNNSTSTKSSSTSKKQNEKYEGSKNTYVPIPIPWSLGRSTRSYGKPYNYSSFGILKTIFKIIMFLIVLSIIVNIINKNKRK</sequence>
<evidence type="ECO:0000256" key="1">
    <source>
        <dbReference type="SAM" id="MobiDB-lite"/>
    </source>
</evidence>
<feature type="region of interest" description="Disordered" evidence="1">
    <location>
        <begin position="46"/>
        <end position="130"/>
    </location>
</feature>
<keyword evidence="4" id="KW-1185">Reference proteome</keyword>
<feature type="compositionally biased region" description="Low complexity" evidence="1">
    <location>
        <begin position="57"/>
        <end position="120"/>
    </location>
</feature>
<proteinExistence type="predicted"/>
<name>A0A1M6BDI0_9CLOT</name>
<feature type="transmembrane region" description="Helical" evidence="2">
    <location>
        <begin position="163"/>
        <end position="181"/>
    </location>
</feature>
<evidence type="ECO:0000313" key="3">
    <source>
        <dbReference type="EMBL" id="SHI46792.1"/>
    </source>
</evidence>
<evidence type="ECO:0000313" key="4">
    <source>
        <dbReference type="Proteomes" id="UP000184080"/>
    </source>
</evidence>
<evidence type="ECO:0000256" key="2">
    <source>
        <dbReference type="SAM" id="Phobius"/>
    </source>
</evidence>
<organism evidence="3 4">
    <name type="scientific">Clostridium amylolyticum</name>
    <dbReference type="NCBI Taxonomy" id="1121298"/>
    <lineage>
        <taxon>Bacteria</taxon>
        <taxon>Bacillati</taxon>
        <taxon>Bacillota</taxon>
        <taxon>Clostridia</taxon>
        <taxon>Eubacteriales</taxon>
        <taxon>Clostridiaceae</taxon>
        <taxon>Clostridium</taxon>
    </lineage>
</organism>
<reference evidence="3 4" key="1">
    <citation type="submission" date="2016-11" db="EMBL/GenBank/DDBJ databases">
        <authorList>
            <person name="Jaros S."/>
            <person name="Januszkiewicz K."/>
            <person name="Wedrychowicz H."/>
        </authorList>
    </citation>
    <scope>NUCLEOTIDE SEQUENCE [LARGE SCALE GENOMIC DNA]</scope>
    <source>
        <strain evidence="3 4">DSM 21864</strain>
    </source>
</reference>
<dbReference type="Proteomes" id="UP000184080">
    <property type="component" value="Unassembled WGS sequence"/>
</dbReference>